<evidence type="ECO:0000313" key="3">
    <source>
        <dbReference type="EMBL" id="EGS19635.1"/>
    </source>
</evidence>
<dbReference type="Gene3D" id="3.30.710.10">
    <property type="entry name" value="Potassium Channel Kv1.1, Chain A"/>
    <property type="match status" value="1"/>
</dbReference>
<dbReference type="PANTHER" id="PTHR13384">
    <property type="entry name" value="G PATCH DOMAIN-CONTAINING PROTEIN 1"/>
    <property type="match status" value="1"/>
</dbReference>
<dbReference type="OMA" id="PEGHMSG"/>
<dbReference type="GO" id="GO:0003723">
    <property type="term" value="F:RNA binding"/>
    <property type="evidence" value="ECO:0007669"/>
    <property type="project" value="TreeGrafter"/>
</dbReference>
<dbReference type="eggNOG" id="KOG2138">
    <property type="taxonomic scope" value="Eukaryota"/>
</dbReference>
<evidence type="ECO:0000259" key="2">
    <source>
        <dbReference type="PROSITE" id="PS50174"/>
    </source>
</evidence>
<organism evidence="4">
    <name type="scientific">Chaetomium thermophilum (strain DSM 1495 / CBS 144.50 / IMI 039719)</name>
    <name type="common">Thermochaetoides thermophila</name>
    <dbReference type="NCBI Taxonomy" id="759272"/>
    <lineage>
        <taxon>Eukaryota</taxon>
        <taxon>Fungi</taxon>
        <taxon>Dikarya</taxon>
        <taxon>Ascomycota</taxon>
        <taxon>Pezizomycotina</taxon>
        <taxon>Sordariomycetes</taxon>
        <taxon>Sordariomycetidae</taxon>
        <taxon>Sordariales</taxon>
        <taxon>Chaetomiaceae</taxon>
        <taxon>Thermochaetoides</taxon>
    </lineage>
</organism>
<gene>
    <name evidence="3" type="ORF">CTHT_0041140</name>
</gene>
<feature type="compositionally biased region" description="Basic and acidic residues" evidence="1">
    <location>
        <begin position="832"/>
        <end position="850"/>
    </location>
</feature>
<reference evidence="3 4" key="1">
    <citation type="journal article" date="2011" name="Cell">
        <title>Insight into structure and assembly of the nuclear pore complex by utilizing the genome of a eukaryotic thermophile.</title>
        <authorList>
            <person name="Amlacher S."/>
            <person name="Sarges P."/>
            <person name="Flemming D."/>
            <person name="van Noort V."/>
            <person name="Kunze R."/>
            <person name="Devos D.P."/>
            <person name="Arumugam M."/>
            <person name="Bork P."/>
            <person name="Hurt E."/>
        </authorList>
    </citation>
    <scope>NUCLEOTIDE SEQUENCE [LARGE SCALE GENOMIC DNA]</scope>
    <source>
        <strain evidence="4">DSM 1495 / CBS 144.50 / IMI 039719</strain>
    </source>
</reference>
<proteinExistence type="evidence at protein level"/>
<dbReference type="Pfam" id="PF26093">
    <property type="entry name" value="HTH_TGH"/>
    <property type="match status" value="1"/>
</dbReference>
<feature type="compositionally biased region" description="Basic and acidic residues" evidence="1">
    <location>
        <begin position="81"/>
        <end position="94"/>
    </location>
</feature>
<dbReference type="STRING" id="759272.G0SA63"/>
<feature type="compositionally biased region" description="Polar residues" evidence="1">
    <location>
        <begin position="296"/>
        <end position="310"/>
    </location>
</feature>
<dbReference type="InterPro" id="IPR011666">
    <property type="entry name" value="DUF1604"/>
</dbReference>
<dbReference type="GeneID" id="18258152"/>
<feature type="domain" description="G-patch" evidence="2">
    <location>
        <begin position="140"/>
        <end position="208"/>
    </location>
</feature>
<feature type="compositionally biased region" description="Pro residues" evidence="1">
    <location>
        <begin position="778"/>
        <end position="788"/>
    </location>
</feature>
<dbReference type="KEGG" id="cthr:CTHT_0041140"/>
<feature type="region of interest" description="Disordered" evidence="1">
    <location>
        <begin position="205"/>
        <end position="310"/>
    </location>
</feature>
<dbReference type="OrthoDB" id="20507at2759"/>
<accession>G0SA63</accession>
<evidence type="ECO:0000256" key="1">
    <source>
        <dbReference type="SAM" id="MobiDB-lite"/>
    </source>
</evidence>
<feature type="region of interest" description="Disordered" evidence="1">
    <location>
        <begin position="832"/>
        <end position="883"/>
    </location>
</feature>
<dbReference type="GO" id="GO:0006397">
    <property type="term" value="P:mRNA processing"/>
    <property type="evidence" value="ECO:0007669"/>
    <property type="project" value="InterPro"/>
</dbReference>
<dbReference type="PDB" id="9L5T">
    <property type="method" value="EM"/>
    <property type="resolution" value="3.50 A"/>
    <property type="chains" value="1=1-656"/>
</dbReference>
<dbReference type="RefSeq" id="XP_006694520.1">
    <property type="nucleotide sequence ID" value="XM_006694457.1"/>
</dbReference>
<dbReference type="PANTHER" id="PTHR13384:SF19">
    <property type="entry name" value="G PATCH DOMAIN-CONTAINING PROTEIN 1"/>
    <property type="match status" value="1"/>
</dbReference>
<evidence type="ECO:0000313" key="4">
    <source>
        <dbReference type="Proteomes" id="UP000008066"/>
    </source>
</evidence>
<evidence type="ECO:0007829" key="6">
    <source>
        <dbReference type="PDB" id="9L5T"/>
    </source>
</evidence>
<feature type="region of interest" description="Disordered" evidence="1">
    <location>
        <begin position="68"/>
        <end position="94"/>
    </location>
</feature>
<keyword evidence="5 6" id="KW-0002">3D-structure</keyword>
<keyword evidence="4" id="KW-1185">Reference proteome</keyword>
<protein>
    <recommendedName>
        <fullName evidence="2">G-patch domain-containing protein</fullName>
    </recommendedName>
</protein>
<dbReference type="EMBL" id="GL988043">
    <property type="protein sequence ID" value="EGS19635.1"/>
    <property type="molecule type" value="Genomic_DNA"/>
</dbReference>
<dbReference type="SUPFAM" id="SSF54695">
    <property type="entry name" value="POZ domain"/>
    <property type="match status" value="1"/>
</dbReference>
<dbReference type="GO" id="GO:0005634">
    <property type="term" value="C:nucleus"/>
    <property type="evidence" value="ECO:0007669"/>
    <property type="project" value="TreeGrafter"/>
</dbReference>
<sequence>MSHKRSRAAYEADLTAQQSPYVFFGTPLPPLDPDVRDDGSYVPIWKQEARDERGRKRYFNTVGSKEGWTPSSFVSSRTKRWKDDPNKVEQRPEDFMDEEDLADLEESRKLQTREAFSGLGSTADDAVRASGLMGLFRVEGETMGVKLLKKMGWKEGQGIGPKVRRKARLGLGSDANITEETHLFAPDNVPMISFVRKTDHKGLGYAGETGLTPLSKANGQNESDEEDEDDGGIGSLGRPRFSLTTERKKGPQRPRGSIGVGILNDTGSDDEDPYELGPKISYNRVIGGDKQKKKTATATNPTLKSKPTFVSSKSKALGKVALGIIAEGKYPPPRIPPGWVSSKKPTSSAKQPAGYVSTAEAAKSSTLDPRARAAILGEKQLPGKSVFDFLSPEARERLVAATGKKDLPPARGEVPAEYALSEDERLKKLLAQVPRLDKETAVAAITRGASGAAPYADDEAKRSRYLSFLEWQAGFKSSPGARTPKMKDDDWLRELHEFYNCARIFKPMTGFMASRFTTSSAAKPGSSSDGGASNNSCSQTPTKPQDPTEEAAKLGMFGPMTRTVTEFYPSRLLCKRFGVNPPEHVRSDEYPANKSRFDASSIGGCSAASTGPTEEGTKPAWMPTGKAVVVVDPSRNEALEAKRAGEEVFKAVFGDSASSYTANASSSSSGPSLRRSVEEYAGIPEDPLPDTKPEKGTTHLACFTAAAVEVNSDTDRRFPSREPSPPPKYSSFEASSPNLRPPPPSFSSLYPSADDYDSAAPSYCCKSVASGPDTELDPLPPPPSPPGDAPAYEPSPYRDSKAQVAAVAVAKAYPKEVSSTDPSDFAVLRFQDETKRALPEDTSAKKKGYYDDDDDDGAGEPSRGAGHSSRDEDEPPPAYSEGDIPLQSFTYLMAAAGGPSSIITQVQQGGPPLNPLGDAPSDETITLDLRGTRFTLTRDELLTLPEFVLLSLFPNGLFPEGHMGGYGSEQDPIQVDYDPAGLQYMLDFFRKVANSLPPEGEADDAKDDSQRRAGIIVLREDLDFYAIPPWRDIEHHEMLEVKRAAARALLKQDGIFAGLKKSDEPGTTEAHLIEMLTAGGFNHDDCWGHRAGEPNKAVICSLALARLRSDIRGDGLGGASGPVGMAQKLLLFWRKPARRCWWEGVELENVEGLPKGQKLKVWIRRVWTLEMSVIGLR</sequence>
<dbReference type="Pfam" id="PF07713">
    <property type="entry name" value="DUF1604"/>
    <property type="match status" value="1"/>
</dbReference>
<dbReference type="PROSITE" id="PS50174">
    <property type="entry name" value="G_PATCH"/>
    <property type="match status" value="1"/>
</dbReference>
<feature type="region of interest" description="Disordered" evidence="1">
    <location>
        <begin position="518"/>
        <end position="550"/>
    </location>
</feature>
<dbReference type="SMR" id="G0SA63"/>
<reference evidence="5 6" key="2">
    <citation type="journal article" date="2025" name="Cell Res.">
        <title>Structural insights into spliceosome fidelity: DHX35-GPATCH1- mediated rejection of aberrant splicing substrates.</title>
        <authorList>
            <person name="Li Y."/>
            <person name="Fischer P."/>
            <person name="Wang M."/>
            <person name="Zhou Q."/>
            <person name="Song A."/>
            <person name="Yuan R."/>
            <person name="Meng W."/>
            <person name="Chen F.X."/>
            <person name="Luhrmann R."/>
            <person name="Lau B."/>
            <person name="Hurt E."/>
            <person name="Cheng J."/>
        </authorList>
    </citation>
    <scope>STRUCTURE BY ELECTRON MICROSCOPY (2.90 ANGSTROMS) OF 1-656</scope>
</reference>
<dbReference type="Pfam" id="PF01585">
    <property type="entry name" value="G-patch"/>
    <property type="match status" value="1"/>
</dbReference>
<dbReference type="AlphaFoldDB" id="G0SA63"/>
<dbReference type="InterPro" id="IPR000467">
    <property type="entry name" value="G_patch_dom"/>
</dbReference>
<dbReference type="HOGENOM" id="CLU_279798_0_0_1"/>
<dbReference type="PDB" id="9L5S">
    <property type="method" value="EM"/>
    <property type="resolution" value="2.90 A"/>
    <property type="chains" value="1=1-656"/>
</dbReference>
<dbReference type="InterPro" id="IPR011333">
    <property type="entry name" value="SKP1/BTB/POZ_sf"/>
</dbReference>
<dbReference type="Proteomes" id="UP000008066">
    <property type="component" value="Unassembled WGS sequence"/>
</dbReference>
<name>G0SA63_CHATD</name>
<feature type="compositionally biased region" description="Low complexity" evidence="1">
    <location>
        <begin position="525"/>
        <end position="538"/>
    </location>
</feature>
<feature type="region of interest" description="Disordered" evidence="1">
    <location>
        <begin position="711"/>
        <end position="803"/>
    </location>
</feature>
<feature type="compositionally biased region" description="Low complexity" evidence="1">
    <location>
        <begin position="729"/>
        <end position="738"/>
    </location>
</feature>
<evidence type="ECO:0007829" key="5">
    <source>
        <dbReference type="PDB" id="9L5S"/>
    </source>
</evidence>
<feature type="compositionally biased region" description="Acidic residues" evidence="1">
    <location>
        <begin position="222"/>
        <end position="231"/>
    </location>
</feature>